<dbReference type="Gene3D" id="3.20.20.10">
    <property type="entry name" value="Alanine racemase"/>
    <property type="match status" value="1"/>
</dbReference>
<accession>A0A2M7D6T2</accession>
<evidence type="ECO:0000256" key="5">
    <source>
        <dbReference type="ARBA" id="ARBA00022793"/>
    </source>
</evidence>
<dbReference type="InterPro" id="IPR022644">
    <property type="entry name" value="De-COase2_N"/>
</dbReference>
<evidence type="ECO:0000256" key="6">
    <source>
        <dbReference type="ARBA" id="ARBA00022842"/>
    </source>
</evidence>
<sequence>MKKKKNFKKFWKLGYEEFNTQFFGISKDDELVVKEGNYQYNIRDLVEKFGAPLEVVFPFMVEKRYLDLVQIFNFHIKAANYKGRFFYHYPMKVNQNKEVVLPLISEGANLETSSYNELWLVRKLWEQDQFHSAIKVACNGPKTDKYLGLIQELKEKGLLIIPIIEDLNEYESLKKYRGDVGIRIKLGIKIKSHWDKKNDRYGLTPEDIYRLGRVRNLKILHYHIGSQTMDQNDLVAAAKVAMNVYAKVKKENPTLDTLNIGGGFAVPYEKKKQYSVSSVVKKIIKVISKVCAEKEISHPNIICEWGRFMTAPSQITIYKILCEKPIYHANAKKWYVVDGSFMNDLIDTWAIHQKWHIVPVNNMRAEKLTRVWLAGSSCDSDDRYTAG</sequence>
<name>A0A2M7D6T2_9BACT</name>
<dbReference type="InterPro" id="IPR000183">
    <property type="entry name" value="Orn/DAP/Arg_de-COase"/>
</dbReference>
<dbReference type="Proteomes" id="UP000229247">
    <property type="component" value="Unassembled WGS sequence"/>
</dbReference>
<dbReference type="PROSITE" id="PS00878">
    <property type="entry name" value="ODR_DC_2_1"/>
    <property type="match status" value="1"/>
</dbReference>
<evidence type="ECO:0000256" key="1">
    <source>
        <dbReference type="ARBA" id="ARBA00001933"/>
    </source>
</evidence>
<comment type="cofactor">
    <cofactor evidence="2">
        <name>Mg(2+)</name>
        <dbReference type="ChEBI" id="CHEBI:18420"/>
    </cofactor>
</comment>
<dbReference type="SUPFAM" id="SSF51419">
    <property type="entry name" value="PLP-binding barrel"/>
    <property type="match status" value="1"/>
</dbReference>
<feature type="modified residue" description="N6-(pyridoxal phosphate)lysine" evidence="10">
    <location>
        <position position="92"/>
    </location>
</feature>
<dbReference type="Pfam" id="PF02784">
    <property type="entry name" value="Orn_Arg_deC_N"/>
    <property type="match status" value="1"/>
</dbReference>
<comment type="caution">
    <text evidence="12">The sequence shown here is derived from an EMBL/GenBank/DDBJ whole genome shotgun (WGS) entry which is preliminary data.</text>
</comment>
<evidence type="ECO:0000256" key="8">
    <source>
        <dbReference type="ARBA" id="ARBA00023066"/>
    </source>
</evidence>
<dbReference type="PANTHER" id="PTHR43295:SF9">
    <property type="entry name" value="BIOSYNTHETIC ARGININE DECARBOXYLASE"/>
    <property type="match status" value="1"/>
</dbReference>
<feature type="domain" description="Orn/DAP/Arg decarboxylase 2 N-terminal" evidence="11">
    <location>
        <begin position="77"/>
        <end position="311"/>
    </location>
</feature>
<dbReference type="InterPro" id="IPR002985">
    <property type="entry name" value="Arg_decrbxlase"/>
</dbReference>
<dbReference type="GO" id="GO:0008295">
    <property type="term" value="P:spermidine biosynthetic process"/>
    <property type="evidence" value="ECO:0007669"/>
    <property type="project" value="UniProtKB-KW"/>
</dbReference>
<dbReference type="PRINTS" id="PR01179">
    <property type="entry name" value="ODADCRBXLASE"/>
</dbReference>
<keyword evidence="6" id="KW-0460">Magnesium</keyword>
<dbReference type="SUPFAM" id="SSF50621">
    <property type="entry name" value="Alanine racemase C-terminal domain-like"/>
    <property type="match status" value="1"/>
</dbReference>
<evidence type="ECO:0000256" key="7">
    <source>
        <dbReference type="ARBA" id="ARBA00022898"/>
    </source>
</evidence>
<keyword evidence="8" id="KW-0745">Spermidine biosynthesis</keyword>
<evidence type="ECO:0000313" key="13">
    <source>
        <dbReference type="Proteomes" id="UP000229247"/>
    </source>
</evidence>
<evidence type="ECO:0000256" key="3">
    <source>
        <dbReference type="ARBA" id="ARBA00008357"/>
    </source>
</evidence>
<proteinExistence type="inferred from homology"/>
<keyword evidence="5" id="KW-0210">Decarboxylase</keyword>
<evidence type="ECO:0000313" key="12">
    <source>
        <dbReference type="EMBL" id="PIV38733.1"/>
    </source>
</evidence>
<dbReference type="GO" id="GO:0008792">
    <property type="term" value="F:arginine decarboxylase activity"/>
    <property type="evidence" value="ECO:0007669"/>
    <property type="project" value="UniProtKB-EC"/>
</dbReference>
<dbReference type="PANTHER" id="PTHR43295">
    <property type="entry name" value="ARGININE DECARBOXYLASE"/>
    <property type="match status" value="1"/>
</dbReference>
<dbReference type="Gene3D" id="2.40.37.10">
    <property type="entry name" value="Lyase, Ornithine Decarboxylase, Chain A, domain 1"/>
    <property type="match status" value="1"/>
</dbReference>
<dbReference type="EMBL" id="PEUE01000011">
    <property type="protein sequence ID" value="PIV38733.1"/>
    <property type="molecule type" value="Genomic_DNA"/>
</dbReference>
<protein>
    <recommendedName>
        <fullName evidence="4">arginine decarboxylase</fullName>
        <ecNumber evidence="4">4.1.1.19</ecNumber>
    </recommendedName>
</protein>
<feature type="active site" description="Proton donor" evidence="10">
    <location>
        <position position="378"/>
    </location>
</feature>
<dbReference type="GO" id="GO:0006527">
    <property type="term" value="P:L-arginine catabolic process"/>
    <property type="evidence" value="ECO:0007669"/>
    <property type="project" value="InterPro"/>
</dbReference>
<gene>
    <name evidence="12" type="ORF">COS30_00445</name>
</gene>
<organism evidence="12 13">
    <name type="scientific">Candidatus Portnoybacteria bacterium CG02_land_8_20_14_3_00_45_8</name>
    <dbReference type="NCBI Taxonomy" id="1974807"/>
    <lineage>
        <taxon>Bacteria</taxon>
        <taxon>Candidatus Portnoyibacteriota</taxon>
    </lineage>
</organism>
<dbReference type="InterPro" id="IPR029066">
    <property type="entry name" value="PLP-binding_barrel"/>
</dbReference>
<dbReference type="InterPro" id="IPR022653">
    <property type="entry name" value="De-COase2_pyr-phos_BS"/>
</dbReference>
<evidence type="ECO:0000256" key="10">
    <source>
        <dbReference type="PIRSR" id="PIRSR600183-50"/>
    </source>
</evidence>
<evidence type="ECO:0000256" key="2">
    <source>
        <dbReference type="ARBA" id="ARBA00001946"/>
    </source>
</evidence>
<evidence type="ECO:0000256" key="9">
    <source>
        <dbReference type="ARBA" id="ARBA00023239"/>
    </source>
</evidence>
<comment type="cofactor">
    <cofactor evidence="1 10">
        <name>pyridoxal 5'-phosphate</name>
        <dbReference type="ChEBI" id="CHEBI:597326"/>
    </cofactor>
</comment>
<evidence type="ECO:0000256" key="4">
    <source>
        <dbReference type="ARBA" id="ARBA00012426"/>
    </source>
</evidence>
<feature type="non-terminal residue" evidence="12">
    <location>
        <position position="387"/>
    </location>
</feature>
<reference evidence="13" key="1">
    <citation type="submission" date="2017-09" db="EMBL/GenBank/DDBJ databases">
        <title>Depth-based differentiation of microbial function through sediment-hosted aquifers and enrichment of novel symbionts in the deep terrestrial subsurface.</title>
        <authorList>
            <person name="Probst A.J."/>
            <person name="Ladd B."/>
            <person name="Jarett J.K."/>
            <person name="Geller-Mcgrath D.E."/>
            <person name="Sieber C.M.K."/>
            <person name="Emerson J.B."/>
            <person name="Anantharaman K."/>
            <person name="Thomas B.C."/>
            <person name="Malmstrom R."/>
            <person name="Stieglmeier M."/>
            <person name="Klingl A."/>
            <person name="Woyke T."/>
            <person name="Ryan C.M."/>
            <person name="Banfield J.F."/>
        </authorList>
    </citation>
    <scope>NUCLEOTIDE SEQUENCE [LARGE SCALE GENOMIC DNA]</scope>
</reference>
<dbReference type="InterPro" id="IPR009006">
    <property type="entry name" value="Ala_racemase/Decarboxylase_C"/>
</dbReference>
<dbReference type="AlphaFoldDB" id="A0A2M7D6T2"/>
<dbReference type="EC" id="4.1.1.19" evidence="4"/>
<keyword evidence="9" id="KW-0456">Lyase</keyword>
<comment type="similarity">
    <text evidence="3">Belongs to the Orn/Lys/Arg decarboxylase class-II family. SpeA subfamily.</text>
</comment>
<keyword evidence="7 10" id="KW-0663">Pyridoxal phosphate</keyword>
<evidence type="ECO:0000259" key="11">
    <source>
        <dbReference type="Pfam" id="PF02784"/>
    </source>
</evidence>